<evidence type="ECO:0000256" key="7">
    <source>
        <dbReference type="ARBA" id="ARBA00022840"/>
    </source>
</evidence>
<comment type="subunit">
    <text evidence="11 13 14">Forms a heterotetramer with UvrA during the search for lesions. Interacts with UvrC in an incision complex.</text>
</comment>
<evidence type="ECO:0000256" key="11">
    <source>
        <dbReference type="ARBA" id="ARBA00026033"/>
    </source>
</evidence>
<dbReference type="InterPro" id="IPR014001">
    <property type="entry name" value="Helicase_ATP-bd"/>
</dbReference>
<comment type="domain">
    <text evidence="13">The beta-hairpin motif is involved in DNA binding.</text>
</comment>
<evidence type="ECO:0000256" key="9">
    <source>
        <dbReference type="ARBA" id="ARBA00023204"/>
    </source>
</evidence>
<dbReference type="HAMAP" id="MF_00204">
    <property type="entry name" value="UvrB"/>
    <property type="match status" value="1"/>
</dbReference>
<dbReference type="InterPro" id="IPR041471">
    <property type="entry name" value="UvrB_inter"/>
</dbReference>
<dbReference type="SUPFAM" id="SSF52540">
    <property type="entry name" value="P-loop containing nucleoside triphosphate hydrolases"/>
    <property type="match status" value="2"/>
</dbReference>
<dbReference type="Pfam" id="PF02151">
    <property type="entry name" value="UVR"/>
    <property type="match status" value="1"/>
</dbReference>
<evidence type="ECO:0000259" key="17">
    <source>
        <dbReference type="PROSITE" id="PS51194"/>
    </source>
</evidence>
<dbReference type="PANTHER" id="PTHR24029:SF0">
    <property type="entry name" value="UVRABC SYSTEM PROTEIN B"/>
    <property type="match status" value="1"/>
</dbReference>
<dbReference type="Pfam" id="PF00271">
    <property type="entry name" value="Helicase_C"/>
    <property type="match status" value="1"/>
</dbReference>
<evidence type="ECO:0000256" key="10">
    <source>
        <dbReference type="ARBA" id="ARBA00023236"/>
    </source>
</evidence>
<dbReference type="InterPro" id="IPR006935">
    <property type="entry name" value="Helicase/UvrB_N"/>
</dbReference>
<dbReference type="NCBIfam" id="TIGR00631">
    <property type="entry name" value="uvrb"/>
    <property type="match status" value="1"/>
</dbReference>
<accession>A0A9X3YJR5</accession>
<dbReference type="InterPro" id="IPR001650">
    <property type="entry name" value="Helicase_C-like"/>
</dbReference>
<dbReference type="GO" id="GO:0003677">
    <property type="term" value="F:DNA binding"/>
    <property type="evidence" value="ECO:0007669"/>
    <property type="project" value="UniProtKB-UniRule"/>
</dbReference>
<evidence type="ECO:0000256" key="3">
    <source>
        <dbReference type="ARBA" id="ARBA00022490"/>
    </source>
</evidence>
<dbReference type="GO" id="GO:0009381">
    <property type="term" value="F:excinuclease ABC activity"/>
    <property type="evidence" value="ECO:0007669"/>
    <property type="project" value="UniProtKB-UniRule"/>
</dbReference>
<sequence>MTDRFQLVAPYSPAGDQPNAIARLTEGFEAGLASQTLLGVTGSGKTYTIANVIQQIQKPTIVLAPNKTLAAQLYGEFKEFFPHNSVEYFVSYYDYYQPEAYVPSSDTYIEKDSSINEHIEQMRLSATKALLSRSDALIVATVSAIYGLGDPTQYLQMRMHLMRGEHTDQRELIRHLTELQYTRNDHELRRGTYRVRGEVIDVFPADSETEALRVELFDGDIENLSIFDPLTGSILRKVPRFTVYPKTHYATTREATLRAVDTIKDELRDRLDLLYKSNKLLEAQRLQQRTQFDLEMMVEIGYCQGIENYSRHLTGRAPGEPPPTLFDYLPADGLLVVDESHVTIPQLGAMYKGDRSRKETLVEFGFRLPSALDNRPLKFEEWEERAPRTIYVSATPAKYELNKSVDNIVELVVRPTGLIDPEVEVRPVRTQVDDLLGEARLRIAMGDRVLVTTLTKRMAENLTEYLGDHGIRVRYLHSDIETVERVEIIRDLRLGKFDVLVGINLLREGLDMPEVSLVAILDADKEGFLRSEGSLVQTIGRAARNVRGKAILYADSITRSMRAAMDETDRRRNKQVEYNTAHGITPRSIVRRITDIMEGARSEAASEKSRAGARRDANRKVAEEAADYSALTPDQIASRIKKLEAQMYKHAQDLEFEEAARVRDEIHKLRTFGLIS</sequence>
<evidence type="ECO:0000313" key="19">
    <source>
        <dbReference type="Proteomes" id="UP001139971"/>
    </source>
</evidence>
<evidence type="ECO:0000256" key="1">
    <source>
        <dbReference type="ARBA" id="ARBA00004496"/>
    </source>
</evidence>
<evidence type="ECO:0000256" key="8">
    <source>
        <dbReference type="ARBA" id="ARBA00022881"/>
    </source>
</evidence>
<keyword evidence="4 13" id="KW-0547">Nucleotide-binding</keyword>
<dbReference type="Pfam" id="PF17757">
    <property type="entry name" value="UvrB_inter"/>
    <property type="match status" value="1"/>
</dbReference>
<dbReference type="CDD" id="cd17916">
    <property type="entry name" value="DEXHc_UvrB"/>
    <property type="match status" value="1"/>
</dbReference>
<dbReference type="EMBL" id="JAOVZO020000003">
    <property type="protein sequence ID" value="MDC8011988.1"/>
    <property type="molecule type" value="Genomic_DNA"/>
</dbReference>
<dbReference type="NCBIfam" id="NF003673">
    <property type="entry name" value="PRK05298.1"/>
    <property type="match status" value="1"/>
</dbReference>
<dbReference type="InterPro" id="IPR036876">
    <property type="entry name" value="UVR_dom_sf"/>
</dbReference>
<dbReference type="GO" id="GO:0006289">
    <property type="term" value="P:nucleotide-excision repair"/>
    <property type="evidence" value="ECO:0007669"/>
    <property type="project" value="UniProtKB-UniRule"/>
</dbReference>
<evidence type="ECO:0000313" key="18">
    <source>
        <dbReference type="EMBL" id="MDC8011988.1"/>
    </source>
</evidence>
<dbReference type="FunFam" id="3.40.50.300:FF:000477">
    <property type="entry name" value="UvrABC system protein B"/>
    <property type="match status" value="1"/>
</dbReference>
<feature type="binding site" evidence="13">
    <location>
        <begin position="39"/>
        <end position="46"/>
    </location>
    <ligand>
        <name>ATP</name>
        <dbReference type="ChEBI" id="CHEBI:30616"/>
    </ligand>
</feature>
<dbReference type="GO" id="GO:0005737">
    <property type="term" value="C:cytoplasm"/>
    <property type="evidence" value="ECO:0007669"/>
    <property type="project" value="UniProtKB-SubCell"/>
</dbReference>
<gene>
    <name evidence="13 18" type="primary">uvrB</name>
    <name evidence="18" type="ORF">OD750_005445</name>
</gene>
<dbReference type="AlphaFoldDB" id="A0A9X3YJR5"/>
<keyword evidence="9 13" id="KW-0234">DNA repair</keyword>
<keyword evidence="8 13" id="KW-0267">Excision nuclease</keyword>
<evidence type="ECO:0000256" key="4">
    <source>
        <dbReference type="ARBA" id="ARBA00022741"/>
    </source>
</evidence>
<feature type="domain" description="Helicase ATP-binding" evidence="16">
    <location>
        <begin position="26"/>
        <end position="157"/>
    </location>
</feature>
<name>A0A9X3YJR5_9GAMM</name>
<dbReference type="InterPro" id="IPR027417">
    <property type="entry name" value="P-loop_NTPase"/>
</dbReference>
<comment type="similarity">
    <text evidence="2 13 14">Belongs to the UvrB family.</text>
</comment>
<dbReference type="GO" id="GO:0009432">
    <property type="term" value="P:SOS response"/>
    <property type="evidence" value="ECO:0007669"/>
    <property type="project" value="UniProtKB-UniRule"/>
</dbReference>
<keyword evidence="10 13" id="KW-0742">SOS response</keyword>
<dbReference type="SMART" id="SM00490">
    <property type="entry name" value="HELICc"/>
    <property type="match status" value="1"/>
</dbReference>
<dbReference type="GO" id="GO:0009380">
    <property type="term" value="C:excinuclease repair complex"/>
    <property type="evidence" value="ECO:0007669"/>
    <property type="project" value="InterPro"/>
</dbReference>
<dbReference type="Pfam" id="PF12344">
    <property type="entry name" value="UvrB"/>
    <property type="match status" value="1"/>
</dbReference>
<evidence type="ECO:0000256" key="6">
    <source>
        <dbReference type="ARBA" id="ARBA00022769"/>
    </source>
</evidence>
<evidence type="ECO:0000259" key="16">
    <source>
        <dbReference type="PROSITE" id="PS51192"/>
    </source>
</evidence>
<evidence type="ECO:0000259" key="15">
    <source>
        <dbReference type="PROSITE" id="PS50151"/>
    </source>
</evidence>
<dbReference type="Gene3D" id="3.40.50.300">
    <property type="entry name" value="P-loop containing nucleotide triphosphate hydrolases"/>
    <property type="match status" value="3"/>
</dbReference>
<evidence type="ECO:0000256" key="12">
    <source>
        <dbReference type="ARBA" id="ARBA00029504"/>
    </source>
</evidence>
<feature type="domain" description="Helicase C-terminal" evidence="17">
    <location>
        <begin position="431"/>
        <end position="597"/>
    </location>
</feature>
<evidence type="ECO:0000256" key="2">
    <source>
        <dbReference type="ARBA" id="ARBA00008533"/>
    </source>
</evidence>
<keyword evidence="3 13" id="KW-0963">Cytoplasm</keyword>
<evidence type="ECO:0000256" key="5">
    <source>
        <dbReference type="ARBA" id="ARBA00022763"/>
    </source>
</evidence>
<dbReference type="Gene3D" id="4.10.860.10">
    <property type="entry name" value="UVR domain"/>
    <property type="match status" value="1"/>
</dbReference>
<comment type="subcellular location">
    <subcellularLocation>
        <location evidence="1 13 14">Cytoplasm</location>
    </subcellularLocation>
</comment>
<proteinExistence type="inferred from homology"/>
<dbReference type="PROSITE" id="PS50151">
    <property type="entry name" value="UVR"/>
    <property type="match status" value="1"/>
</dbReference>
<keyword evidence="6 13" id="KW-0228">DNA excision</keyword>
<dbReference type="GO" id="GO:0016887">
    <property type="term" value="F:ATP hydrolysis activity"/>
    <property type="evidence" value="ECO:0007669"/>
    <property type="project" value="InterPro"/>
</dbReference>
<dbReference type="Pfam" id="PF04851">
    <property type="entry name" value="ResIII"/>
    <property type="match status" value="1"/>
</dbReference>
<keyword evidence="5 13" id="KW-0227">DNA damage</keyword>
<feature type="domain" description="UVR" evidence="15">
    <location>
        <begin position="637"/>
        <end position="672"/>
    </location>
</feature>
<dbReference type="SUPFAM" id="SSF46600">
    <property type="entry name" value="C-terminal UvrC-binding domain of UvrB"/>
    <property type="match status" value="1"/>
</dbReference>
<keyword evidence="19" id="KW-1185">Reference proteome</keyword>
<keyword evidence="7 13" id="KW-0067">ATP-binding</keyword>
<dbReference type="SMART" id="SM00487">
    <property type="entry name" value="DEXDc"/>
    <property type="match status" value="1"/>
</dbReference>
<reference evidence="18" key="1">
    <citation type="submission" date="2023-02" db="EMBL/GenBank/DDBJ databases">
        <title>Tahibacter soli sp. nov. isolated from soil.</title>
        <authorList>
            <person name="Baek J.H."/>
            <person name="Lee J.K."/>
            <person name="Choi D.G."/>
            <person name="Jeon C.O."/>
        </authorList>
    </citation>
    <scope>NUCLEOTIDE SEQUENCE</scope>
    <source>
        <strain evidence="18">BL</strain>
    </source>
</reference>
<comment type="caution">
    <text evidence="18">The sequence shown here is derived from an EMBL/GenBank/DDBJ whole genome shotgun (WGS) entry which is preliminary data.</text>
</comment>
<dbReference type="InterPro" id="IPR001943">
    <property type="entry name" value="UVR_dom"/>
</dbReference>
<dbReference type="GO" id="GO:0005524">
    <property type="term" value="F:ATP binding"/>
    <property type="evidence" value="ECO:0007669"/>
    <property type="project" value="UniProtKB-UniRule"/>
</dbReference>
<dbReference type="InterPro" id="IPR004807">
    <property type="entry name" value="UvrB"/>
</dbReference>
<evidence type="ECO:0000256" key="14">
    <source>
        <dbReference type="RuleBase" id="RU003587"/>
    </source>
</evidence>
<comment type="function">
    <text evidence="13">The UvrABC repair system catalyzes the recognition and processing of DNA lesions. A damage recognition complex composed of 2 UvrA and 2 UvrB subunits scans DNA for abnormalities. Upon binding of the UvrA(2)B(2) complex to a putative damaged site, the DNA wraps around one UvrB monomer. DNA wrap is dependent on ATP binding by UvrB and probably causes local melting of the DNA helix, facilitating insertion of UvrB beta-hairpin between the DNA strands. Then UvrB probes one DNA strand for the presence of a lesion. If a lesion is found the UvrA subunits dissociate and the UvrB-DNA preincision complex is formed. This complex is subsequently bound by UvrC and the second UvrB is released. If no lesion is found, the DNA wraps around the other UvrB subunit that will check the other stand for damage.</text>
</comment>
<organism evidence="18 19">
    <name type="scientific">Tahibacter soli</name>
    <dbReference type="NCBI Taxonomy" id="2983605"/>
    <lineage>
        <taxon>Bacteria</taxon>
        <taxon>Pseudomonadati</taxon>
        <taxon>Pseudomonadota</taxon>
        <taxon>Gammaproteobacteria</taxon>
        <taxon>Lysobacterales</taxon>
        <taxon>Rhodanobacteraceae</taxon>
        <taxon>Tahibacter</taxon>
    </lineage>
</organism>
<evidence type="ECO:0000256" key="13">
    <source>
        <dbReference type="HAMAP-Rule" id="MF_00204"/>
    </source>
</evidence>
<dbReference type="RefSeq" id="WP_263543253.1">
    <property type="nucleotide sequence ID" value="NZ_JAOVZO020000003.1"/>
</dbReference>
<dbReference type="InterPro" id="IPR024759">
    <property type="entry name" value="UvrB_YAD/RRR_dom"/>
</dbReference>
<keyword evidence="18" id="KW-0378">Hydrolase</keyword>
<dbReference type="PANTHER" id="PTHR24029">
    <property type="entry name" value="UVRABC SYSTEM PROTEIN B"/>
    <property type="match status" value="1"/>
</dbReference>
<dbReference type="PROSITE" id="PS51192">
    <property type="entry name" value="HELICASE_ATP_BIND_1"/>
    <property type="match status" value="1"/>
</dbReference>
<feature type="short sequence motif" description="Beta-hairpin" evidence="13">
    <location>
        <begin position="92"/>
        <end position="115"/>
    </location>
</feature>
<dbReference type="CDD" id="cd18790">
    <property type="entry name" value="SF2_C_UvrB"/>
    <property type="match status" value="1"/>
</dbReference>
<dbReference type="PROSITE" id="PS51194">
    <property type="entry name" value="HELICASE_CTER"/>
    <property type="match status" value="1"/>
</dbReference>
<dbReference type="Proteomes" id="UP001139971">
    <property type="component" value="Unassembled WGS sequence"/>
</dbReference>
<protein>
    <recommendedName>
        <fullName evidence="12 13">UvrABC system protein B</fullName>
        <shortName evidence="13">Protein UvrB</shortName>
    </recommendedName>
    <alternativeName>
        <fullName evidence="13">Excinuclease ABC subunit B</fullName>
    </alternativeName>
</protein>